<evidence type="ECO:0000256" key="4">
    <source>
        <dbReference type="PROSITE-ProRule" id="PRU00433"/>
    </source>
</evidence>
<dbReference type="PROSITE" id="PS51007">
    <property type="entry name" value="CYTC"/>
    <property type="match status" value="2"/>
</dbReference>
<accession>A0ABW4S7M4</accession>
<feature type="domain" description="Cytochrome c" evidence="5">
    <location>
        <begin position="38"/>
        <end position="146"/>
    </location>
</feature>
<gene>
    <name evidence="6" type="ORF">ACFSGJ_14510</name>
</gene>
<dbReference type="SUPFAM" id="SSF46626">
    <property type="entry name" value="Cytochrome c"/>
    <property type="match status" value="2"/>
</dbReference>
<dbReference type="Gene3D" id="1.10.760.10">
    <property type="entry name" value="Cytochrome c-like domain"/>
    <property type="match status" value="1"/>
</dbReference>
<dbReference type="EMBL" id="JBHUGH010000011">
    <property type="protein sequence ID" value="MFD1913423.1"/>
    <property type="molecule type" value="Genomic_DNA"/>
</dbReference>
<name>A0ABW4S7M4_9RHOB</name>
<keyword evidence="2 4" id="KW-0479">Metal-binding</keyword>
<dbReference type="InterPro" id="IPR036909">
    <property type="entry name" value="Cyt_c-like_dom_sf"/>
</dbReference>
<organism evidence="6 7">
    <name type="scientific">Halodurantibacterium flavum</name>
    <dbReference type="NCBI Taxonomy" id="1382802"/>
    <lineage>
        <taxon>Bacteria</taxon>
        <taxon>Pseudomonadati</taxon>
        <taxon>Pseudomonadota</taxon>
        <taxon>Alphaproteobacteria</taxon>
        <taxon>Rhodobacterales</taxon>
        <taxon>Paracoccaceae</taxon>
        <taxon>Halodurantibacterium</taxon>
    </lineage>
</organism>
<evidence type="ECO:0000313" key="6">
    <source>
        <dbReference type="EMBL" id="MFD1913423.1"/>
    </source>
</evidence>
<keyword evidence="7" id="KW-1185">Reference proteome</keyword>
<dbReference type="InterPro" id="IPR009056">
    <property type="entry name" value="Cyt_c-like_dom"/>
</dbReference>
<protein>
    <submittedName>
        <fullName evidence="6">C-type cytochrome</fullName>
    </submittedName>
</protein>
<dbReference type="Proteomes" id="UP001597353">
    <property type="component" value="Unassembled WGS sequence"/>
</dbReference>
<evidence type="ECO:0000256" key="1">
    <source>
        <dbReference type="ARBA" id="ARBA00022617"/>
    </source>
</evidence>
<evidence type="ECO:0000256" key="2">
    <source>
        <dbReference type="ARBA" id="ARBA00022723"/>
    </source>
</evidence>
<dbReference type="PANTHER" id="PTHR35008">
    <property type="entry name" value="BLL4482 PROTEIN-RELATED"/>
    <property type="match status" value="1"/>
</dbReference>
<dbReference type="PANTHER" id="PTHR35008:SF8">
    <property type="entry name" value="ALCOHOL DEHYDROGENASE CYTOCHROME C SUBUNIT"/>
    <property type="match status" value="1"/>
</dbReference>
<evidence type="ECO:0000313" key="7">
    <source>
        <dbReference type="Proteomes" id="UP001597353"/>
    </source>
</evidence>
<proteinExistence type="predicted"/>
<comment type="caution">
    <text evidence="6">The sequence shown here is derived from an EMBL/GenBank/DDBJ whole genome shotgun (WGS) entry which is preliminary data.</text>
</comment>
<sequence>MRRLLTGLVALLLLVGAAILWLTQPDTLPPDRFAGLEGDAARGENVFWAAGCASCHSAEGAEGDDRLVLTGGRRFASEFGTFVAPNISSDPTYGIGNWSLEAFGNAVMRGVSPDGAHYYPAFPYTAYARMEPQDLVDLYAFMGTLPPADRPTEPHELAFPFNVRTAAGLWKTLFFEAEGWAVEGDLTPSETRGRYIAEALAHCGECHTPRNALGALETSRWFAGAPNPAGEGRIPNISPALLHWSREDLVAYFTYGFTPDFDSAGGSMAEVVQNLAQLPEADREALADYLLRVAPVQ</sequence>
<feature type="domain" description="Cytochrome c" evidence="5">
    <location>
        <begin position="188"/>
        <end position="294"/>
    </location>
</feature>
<dbReference type="InterPro" id="IPR051459">
    <property type="entry name" value="Cytochrome_c-type_DH"/>
</dbReference>
<keyword evidence="1 4" id="KW-0349">Heme</keyword>
<evidence type="ECO:0000259" key="5">
    <source>
        <dbReference type="PROSITE" id="PS51007"/>
    </source>
</evidence>
<dbReference type="Pfam" id="PF00034">
    <property type="entry name" value="Cytochrom_C"/>
    <property type="match status" value="1"/>
</dbReference>
<dbReference type="RefSeq" id="WP_390263457.1">
    <property type="nucleotide sequence ID" value="NZ_JBHUGH010000011.1"/>
</dbReference>
<keyword evidence="3 4" id="KW-0408">Iron</keyword>
<evidence type="ECO:0000256" key="3">
    <source>
        <dbReference type="ARBA" id="ARBA00023004"/>
    </source>
</evidence>
<reference evidence="7" key="1">
    <citation type="journal article" date="2019" name="Int. J. Syst. Evol. Microbiol.">
        <title>The Global Catalogue of Microorganisms (GCM) 10K type strain sequencing project: providing services to taxonomists for standard genome sequencing and annotation.</title>
        <authorList>
            <consortium name="The Broad Institute Genomics Platform"/>
            <consortium name="The Broad Institute Genome Sequencing Center for Infectious Disease"/>
            <person name="Wu L."/>
            <person name="Ma J."/>
        </authorList>
    </citation>
    <scope>NUCLEOTIDE SEQUENCE [LARGE SCALE GENOMIC DNA]</scope>
    <source>
        <strain evidence="7">CGMCC 4.7242</strain>
    </source>
</reference>